<gene>
    <name evidence="4" type="primary">aroE</name>
    <name evidence="4" type="ORF">GCM10025874_08640</name>
</gene>
<dbReference type="SUPFAM" id="SSF51735">
    <property type="entry name" value="NAD(P)-binding Rossmann-fold domains"/>
    <property type="match status" value="1"/>
</dbReference>
<dbReference type="GO" id="GO:0005829">
    <property type="term" value="C:cytosol"/>
    <property type="evidence" value="ECO:0007669"/>
    <property type="project" value="TreeGrafter"/>
</dbReference>
<name>A0AA37UGJ9_9MICO</name>
<dbReference type="EMBL" id="BSUL01000001">
    <property type="protein sequence ID" value="GMA27611.1"/>
    <property type="molecule type" value="Genomic_DNA"/>
</dbReference>
<evidence type="ECO:0000256" key="1">
    <source>
        <dbReference type="ARBA" id="ARBA00004871"/>
    </source>
</evidence>
<keyword evidence="2" id="KW-0057">Aromatic amino acid biosynthesis</keyword>
<dbReference type="SUPFAM" id="SSF53223">
    <property type="entry name" value="Aminoacid dehydrogenase-like, N-terminal domain"/>
    <property type="match status" value="1"/>
</dbReference>
<dbReference type="GO" id="GO:0009073">
    <property type="term" value="P:aromatic amino acid family biosynthetic process"/>
    <property type="evidence" value="ECO:0007669"/>
    <property type="project" value="UniProtKB-KW"/>
</dbReference>
<dbReference type="PANTHER" id="PTHR21089">
    <property type="entry name" value="SHIKIMATE DEHYDROGENASE"/>
    <property type="match status" value="1"/>
</dbReference>
<dbReference type="GO" id="GO:0019632">
    <property type="term" value="P:shikimate metabolic process"/>
    <property type="evidence" value="ECO:0007669"/>
    <property type="project" value="TreeGrafter"/>
</dbReference>
<evidence type="ECO:0000313" key="5">
    <source>
        <dbReference type="Proteomes" id="UP001157160"/>
    </source>
</evidence>
<dbReference type="InterPro" id="IPR046346">
    <property type="entry name" value="Aminoacid_DH-like_N_sf"/>
</dbReference>
<dbReference type="Pfam" id="PF08501">
    <property type="entry name" value="Shikimate_dh_N"/>
    <property type="match status" value="1"/>
</dbReference>
<dbReference type="AlphaFoldDB" id="A0AA37UGJ9"/>
<comment type="caution">
    <text evidence="4">The sequence shown here is derived from an EMBL/GenBank/DDBJ whole genome shotgun (WGS) entry which is preliminary data.</text>
</comment>
<dbReference type="GO" id="GO:0004764">
    <property type="term" value="F:shikimate 3-dehydrogenase (NADP+) activity"/>
    <property type="evidence" value="ECO:0007669"/>
    <property type="project" value="InterPro"/>
</dbReference>
<dbReference type="Proteomes" id="UP001157160">
    <property type="component" value="Unassembled WGS sequence"/>
</dbReference>
<keyword evidence="2" id="KW-0028">Amino-acid biosynthesis</keyword>
<accession>A0AA37UGJ9</accession>
<dbReference type="Gene3D" id="3.40.50.720">
    <property type="entry name" value="NAD(P)-binding Rossmann-like Domain"/>
    <property type="match status" value="1"/>
</dbReference>
<dbReference type="Gene3D" id="3.40.50.10860">
    <property type="entry name" value="Leucine Dehydrogenase, chain A, domain 1"/>
    <property type="match status" value="1"/>
</dbReference>
<evidence type="ECO:0000259" key="3">
    <source>
        <dbReference type="Pfam" id="PF08501"/>
    </source>
</evidence>
<dbReference type="GO" id="GO:0050661">
    <property type="term" value="F:NADP binding"/>
    <property type="evidence" value="ECO:0007669"/>
    <property type="project" value="TreeGrafter"/>
</dbReference>
<dbReference type="GO" id="GO:0009423">
    <property type="term" value="P:chorismate biosynthetic process"/>
    <property type="evidence" value="ECO:0007669"/>
    <property type="project" value="TreeGrafter"/>
</dbReference>
<sequence>MTATRLAVLGSPIRHSLSPALHSAAYDVLGLDWSYGVAEVGTGGLPGFLEGLDGDWRGLSLTMPLKQEVLPLLDTRSDLVGLTGAANTVRLDGGTVRGWNTDVAGITEAFRHHDVRSLLTVDVLGAGATALSAVAAAGVLGARDIEIAVRNPARAADAVAMGERLGIAMRLRGLDEAPTRTPDAVVSTLPNGVETALRYTPDQQRDAVLFDVAYHPGPPREPRSGSTRAVG</sequence>
<evidence type="ECO:0000313" key="4">
    <source>
        <dbReference type="EMBL" id="GMA27611.1"/>
    </source>
</evidence>
<dbReference type="InterPro" id="IPR036291">
    <property type="entry name" value="NAD(P)-bd_dom_sf"/>
</dbReference>
<reference evidence="4 5" key="1">
    <citation type="journal article" date="2014" name="Int. J. Syst. Evol. Microbiol.">
        <title>Complete genome sequence of Corynebacterium casei LMG S-19264T (=DSM 44701T), isolated from a smear-ripened cheese.</title>
        <authorList>
            <consortium name="US DOE Joint Genome Institute (JGI-PGF)"/>
            <person name="Walter F."/>
            <person name="Albersmeier A."/>
            <person name="Kalinowski J."/>
            <person name="Ruckert C."/>
        </authorList>
    </citation>
    <scope>NUCLEOTIDE SEQUENCE [LARGE SCALE GENOMIC DNA]</scope>
    <source>
        <strain evidence="4 5">NBRC 112289</strain>
    </source>
</reference>
<dbReference type="InterPro" id="IPR013708">
    <property type="entry name" value="Shikimate_DH-bd_N"/>
</dbReference>
<organism evidence="4 5">
    <name type="scientific">Arenivirga flava</name>
    <dbReference type="NCBI Taxonomy" id="1930060"/>
    <lineage>
        <taxon>Bacteria</taxon>
        <taxon>Bacillati</taxon>
        <taxon>Actinomycetota</taxon>
        <taxon>Actinomycetes</taxon>
        <taxon>Micrococcales</taxon>
        <taxon>Microbacteriaceae</taxon>
        <taxon>Arenivirga</taxon>
    </lineage>
</organism>
<dbReference type="InterPro" id="IPR022893">
    <property type="entry name" value="Shikimate_DH_fam"/>
</dbReference>
<dbReference type="RefSeq" id="WP_284230348.1">
    <property type="nucleotide sequence ID" value="NZ_BSUL01000001.1"/>
</dbReference>
<proteinExistence type="predicted"/>
<evidence type="ECO:0000256" key="2">
    <source>
        <dbReference type="ARBA" id="ARBA00023141"/>
    </source>
</evidence>
<dbReference type="PANTHER" id="PTHR21089:SF1">
    <property type="entry name" value="BIFUNCTIONAL 3-DEHYDROQUINATE DEHYDRATASE_SHIKIMATE DEHYDROGENASE, CHLOROPLASTIC"/>
    <property type="match status" value="1"/>
</dbReference>
<comment type="pathway">
    <text evidence="1">Metabolic intermediate biosynthesis; chorismate biosynthesis; chorismate from D-erythrose 4-phosphate and phosphoenolpyruvate: step 4/7.</text>
</comment>
<protein>
    <submittedName>
        <fullName evidence="4">Shikimate 5-dehydrogenase</fullName>
    </submittedName>
</protein>
<keyword evidence="5" id="KW-1185">Reference proteome</keyword>
<feature type="domain" description="Shikimate dehydrogenase substrate binding N-terminal" evidence="3">
    <location>
        <begin position="8"/>
        <end position="89"/>
    </location>
</feature>